<feature type="region of interest" description="Disordered" evidence="1">
    <location>
        <begin position="1"/>
        <end position="25"/>
    </location>
</feature>
<gene>
    <name evidence="2" type="ORF">RCOM_0774960</name>
</gene>
<evidence type="ECO:0000313" key="3">
    <source>
        <dbReference type="Proteomes" id="UP000008311"/>
    </source>
</evidence>
<reference evidence="3" key="1">
    <citation type="journal article" date="2010" name="Nat. Biotechnol.">
        <title>Draft genome sequence of the oilseed species Ricinus communis.</title>
        <authorList>
            <person name="Chan A.P."/>
            <person name="Crabtree J."/>
            <person name="Zhao Q."/>
            <person name="Lorenzi H."/>
            <person name="Orvis J."/>
            <person name="Puiu D."/>
            <person name="Melake-Berhan A."/>
            <person name="Jones K.M."/>
            <person name="Redman J."/>
            <person name="Chen G."/>
            <person name="Cahoon E.B."/>
            <person name="Gedil M."/>
            <person name="Stanke M."/>
            <person name="Haas B.J."/>
            <person name="Wortman J.R."/>
            <person name="Fraser-Liggett C.M."/>
            <person name="Ravel J."/>
            <person name="Rabinowicz P.D."/>
        </authorList>
    </citation>
    <scope>NUCLEOTIDE SEQUENCE [LARGE SCALE GENOMIC DNA]</scope>
    <source>
        <strain evidence="3">cv. Hale</strain>
    </source>
</reference>
<evidence type="ECO:0000313" key="2">
    <source>
        <dbReference type="EMBL" id="EEF40506.1"/>
    </source>
</evidence>
<evidence type="ECO:0000256" key="1">
    <source>
        <dbReference type="SAM" id="MobiDB-lite"/>
    </source>
</evidence>
<feature type="compositionally biased region" description="Polar residues" evidence="1">
    <location>
        <begin position="14"/>
        <end position="25"/>
    </location>
</feature>
<organism evidence="2 3">
    <name type="scientific">Ricinus communis</name>
    <name type="common">Castor bean</name>
    <dbReference type="NCBI Taxonomy" id="3988"/>
    <lineage>
        <taxon>Eukaryota</taxon>
        <taxon>Viridiplantae</taxon>
        <taxon>Streptophyta</taxon>
        <taxon>Embryophyta</taxon>
        <taxon>Tracheophyta</taxon>
        <taxon>Spermatophyta</taxon>
        <taxon>Magnoliopsida</taxon>
        <taxon>eudicotyledons</taxon>
        <taxon>Gunneridae</taxon>
        <taxon>Pentapetalae</taxon>
        <taxon>rosids</taxon>
        <taxon>fabids</taxon>
        <taxon>Malpighiales</taxon>
        <taxon>Euphorbiaceae</taxon>
        <taxon>Acalyphoideae</taxon>
        <taxon>Acalypheae</taxon>
        <taxon>Ricinus</taxon>
    </lineage>
</organism>
<dbReference type="InParanoid" id="B9S7A1"/>
<dbReference type="EMBL" id="EQ973884">
    <property type="protein sequence ID" value="EEF40506.1"/>
    <property type="molecule type" value="Genomic_DNA"/>
</dbReference>
<protein>
    <submittedName>
        <fullName evidence="2">Uncharacterized protein</fullName>
    </submittedName>
</protein>
<accession>B9S7A1</accession>
<keyword evidence="3" id="KW-1185">Reference proteome</keyword>
<sequence length="64" mass="7038">MHCISRAPFLSKDMPSNPSSQAGVAQWSSRSDASAIAVNTIAECKSIELDIIYENLKKQPYPLQ</sequence>
<dbReference type="Proteomes" id="UP000008311">
    <property type="component" value="Unassembled WGS sequence"/>
</dbReference>
<name>B9S7A1_RICCO</name>
<proteinExistence type="predicted"/>
<dbReference type="AlphaFoldDB" id="B9S7A1"/>